<evidence type="ECO:0000313" key="4">
    <source>
        <dbReference type="Proteomes" id="UP000054639"/>
    </source>
</evidence>
<evidence type="ECO:0000313" key="3">
    <source>
        <dbReference type="EMBL" id="STY16878.1"/>
    </source>
</evidence>
<organism evidence="3 5">
    <name type="scientific">Legionella quateirensis</name>
    <dbReference type="NCBI Taxonomy" id="45072"/>
    <lineage>
        <taxon>Bacteria</taxon>
        <taxon>Pseudomonadati</taxon>
        <taxon>Pseudomonadota</taxon>
        <taxon>Gammaproteobacteria</taxon>
        <taxon>Legionellales</taxon>
        <taxon>Legionellaceae</taxon>
        <taxon>Legionella</taxon>
    </lineage>
</organism>
<protein>
    <submittedName>
        <fullName evidence="3">Bacteriocin biosynthesis docking scaffold, SagD family</fullName>
    </submittedName>
    <submittedName>
        <fullName evidence="2">YcaO-like family protein</fullName>
    </submittedName>
</protein>
<dbReference type="PROSITE" id="PS51664">
    <property type="entry name" value="YCAO"/>
    <property type="match status" value="1"/>
</dbReference>
<dbReference type="InterPro" id="IPR003776">
    <property type="entry name" value="YcaO-like_dom"/>
</dbReference>
<evidence type="ECO:0000259" key="1">
    <source>
        <dbReference type="PROSITE" id="PS51664"/>
    </source>
</evidence>
<name>A0A378KU18_9GAMM</name>
<dbReference type="EMBL" id="LNYR01000002">
    <property type="protein sequence ID" value="KTD54699.1"/>
    <property type="molecule type" value="Genomic_DNA"/>
</dbReference>
<reference evidence="3 5" key="2">
    <citation type="submission" date="2018-06" db="EMBL/GenBank/DDBJ databases">
        <authorList>
            <consortium name="Pathogen Informatics"/>
            <person name="Doyle S."/>
        </authorList>
    </citation>
    <scope>NUCLEOTIDE SEQUENCE [LARGE SCALE GENOMIC DNA]</scope>
    <source>
        <strain evidence="3 5">NCTC12376</strain>
    </source>
</reference>
<proteinExistence type="predicted"/>
<evidence type="ECO:0000313" key="2">
    <source>
        <dbReference type="EMBL" id="KTD54699.1"/>
    </source>
</evidence>
<dbReference type="Pfam" id="PF02624">
    <property type="entry name" value="YcaO"/>
    <property type="match status" value="1"/>
</dbReference>
<accession>A0A378KU18</accession>
<keyword evidence="4" id="KW-1185">Reference proteome</keyword>
<dbReference type="EMBL" id="UGOW01000001">
    <property type="protein sequence ID" value="STY16878.1"/>
    <property type="molecule type" value="Genomic_DNA"/>
</dbReference>
<gene>
    <name evidence="2" type="ORF">Lqua_0206</name>
    <name evidence="3" type="ORF">NCTC12376_00671</name>
</gene>
<dbReference type="STRING" id="45072.Lqua_0206"/>
<feature type="domain" description="YcaO" evidence="1">
    <location>
        <begin position="51"/>
        <end position="404"/>
    </location>
</feature>
<evidence type="ECO:0000313" key="5">
    <source>
        <dbReference type="Proteomes" id="UP000254230"/>
    </source>
</evidence>
<dbReference type="Proteomes" id="UP000054639">
    <property type="component" value="Unassembled WGS sequence"/>
</dbReference>
<dbReference type="AlphaFoldDB" id="A0A378KU18"/>
<dbReference type="Proteomes" id="UP000254230">
    <property type="component" value="Unassembled WGS sequence"/>
</dbReference>
<reference evidence="2 4" key="1">
    <citation type="submission" date="2015-11" db="EMBL/GenBank/DDBJ databases">
        <title>Genomic analysis of 38 Legionella species identifies large and diverse effector repertoires.</title>
        <authorList>
            <person name="Burstein D."/>
            <person name="Amaro F."/>
            <person name="Zusman T."/>
            <person name="Lifshitz Z."/>
            <person name="Cohen O."/>
            <person name="Gilbert J.A."/>
            <person name="Pupko T."/>
            <person name="Shuman H.A."/>
            <person name="Segal G."/>
        </authorList>
    </citation>
    <scope>NUCLEOTIDE SEQUENCE [LARGE SCALE GENOMIC DNA]</scope>
    <source>
        <strain evidence="2 4">ATCC 49507</strain>
    </source>
</reference>
<dbReference type="RefSeq" id="WP_058472465.1">
    <property type="nucleotide sequence ID" value="NZ_CAAAIL010000014.1"/>
</dbReference>
<sequence length="404" mass="46559">MDLARYRDYPHLPQCTVKHASIHYPVKIKLSNESLLFTPKSMIIDGIISYGGSTGIGMKLPCKAYGEYYERNHLFTSVQVTSHKQLKQIQPLSYQEQLSSLCQLKVPDKETCLEHSFAFTQVFNLFHHEPQEYFYNGISLTSNKEDSPFINYSDSCACASHPQKEKALYNSLMEFLERQSLLGSWLSQSYQYRINPQLLKDITPYDELADLFLENGELYIFHNGNKLPGHTVIMFYFASSDADMVQYSIGSSSGLTLEEALLSSFEELYQCYSFLYNMESSVGLENKAGSGYHLEFQKCNTKAVRETIPFMQHLRPCSINSIQDLNQARKYSYDELLTELQHISHDIYYYHAHDRALGLHFTKILSPDFFTHMSLNNNLNIQNKYAQLLNITPQNAFMGKIPFP</sequence>